<reference evidence="2 3" key="1">
    <citation type="submission" date="2023-10" db="EMBL/GenBank/DDBJ databases">
        <title>Genomes of two closely related lineages of the louse Polyplax serrata with different host specificities.</title>
        <authorList>
            <person name="Martinu J."/>
            <person name="Tarabai H."/>
            <person name="Stefka J."/>
            <person name="Hypsa V."/>
        </authorList>
    </citation>
    <scope>NUCLEOTIDE SEQUENCE [LARGE SCALE GENOMIC DNA]</scope>
    <source>
        <strain evidence="2">HR10_N</strain>
    </source>
</reference>
<evidence type="ECO:0000256" key="1">
    <source>
        <dbReference type="SAM" id="MobiDB-lite"/>
    </source>
</evidence>
<feature type="region of interest" description="Disordered" evidence="1">
    <location>
        <begin position="1"/>
        <end position="62"/>
    </location>
</feature>
<organism evidence="2 3">
    <name type="scientific">Polyplax serrata</name>
    <name type="common">Common mouse louse</name>
    <dbReference type="NCBI Taxonomy" id="468196"/>
    <lineage>
        <taxon>Eukaryota</taxon>
        <taxon>Metazoa</taxon>
        <taxon>Ecdysozoa</taxon>
        <taxon>Arthropoda</taxon>
        <taxon>Hexapoda</taxon>
        <taxon>Insecta</taxon>
        <taxon>Pterygota</taxon>
        <taxon>Neoptera</taxon>
        <taxon>Paraneoptera</taxon>
        <taxon>Psocodea</taxon>
        <taxon>Troctomorpha</taxon>
        <taxon>Phthiraptera</taxon>
        <taxon>Anoplura</taxon>
        <taxon>Polyplacidae</taxon>
        <taxon>Polyplax</taxon>
    </lineage>
</organism>
<feature type="compositionally biased region" description="Basic and acidic residues" evidence="1">
    <location>
        <begin position="87"/>
        <end position="101"/>
    </location>
</feature>
<feature type="compositionally biased region" description="Polar residues" evidence="1">
    <location>
        <begin position="1"/>
        <end position="10"/>
    </location>
</feature>
<sequence length="107" mass="11631">MQCRSRQLKLSSSSNSTPLQIRHKTSNRSTASKPGRAYLSPSQKRDARTCRAPSGPVKNSTPSPCCWSLANVAPNLNGVNIVLGEEQPDKRDGEGRGERQPEGNLKT</sequence>
<evidence type="ECO:0000313" key="3">
    <source>
        <dbReference type="Proteomes" id="UP001372834"/>
    </source>
</evidence>
<gene>
    <name evidence="2" type="ORF">RUM43_013969</name>
</gene>
<dbReference type="EMBL" id="JAWJWE010000043">
    <property type="protein sequence ID" value="KAK6617741.1"/>
    <property type="molecule type" value="Genomic_DNA"/>
</dbReference>
<dbReference type="Proteomes" id="UP001372834">
    <property type="component" value="Unassembled WGS sequence"/>
</dbReference>
<name>A0AAN8P512_POLSC</name>
<comment type="caution">
    <text evidence="2">The sequence shown here is derived from an EMBL/GenBank/DDBJ whole genome shotgun (WGS) entry which is preliminary data.</text>
</comment>
<proteinExistence type="predicted"/>
<feature type="region of interest" description="Disordered" evidence="1">
    <location>
        <begin position="83"/>
        <end position="107"/>
    </location>
</feature>
<protein>
    <submittedName>
        <fullName evidence="2">Uncharacterized protein</fullName>
    </submittedName>
</protein>
<evidence type="ECO:0000313" key="2">
    <source>
        <dbReference type="EMBL" id="KAK6617741.1"/>
    </source>
</evidence>
<dbReference type="AlphaFoldDB" id="A0AAN8P512"/>
<accession>A0AAN8P512</accession>